<evidence type="ECO:0000256" key="3">
    <source>
        <dbReference type="ARBA" id="ARBA00023136"/>
    </source>
</evidence>
<feature type="chain" id="PRO_5036753353" evidence="6">
    <location>
        <begin position="25"/>
        <end position="431"/>
    </location>
</feature>
<evidence type="ECO:0000256" key="5">
    <source>
        <dbReference type="ARBA" id="ARBA00023288"/>
    </source>
</evidence>
<protein>
    <submittedName>
        <fullName evidence="7">Extracellular solute-binding protein</fullName>
    </submittedName>
</protein>
<proteinExistence type="predicted"/>
<evidence type="ECO:0000256" key="2">
    <source>
        <dbReference type="ARBA" id="ARBA00022729"/>
    </source>
</evidence>
<dbReference type="EMBL" id="JAGYPJ010000001">
    <property type="protein sequence ID" value="MBS4201090.1"/>
    <property type="molecule type" value="Genomic_DNA"/>
</dbReference>
<evidence type="ECO:0000256" key="1">
    <source>
        <dbReference type="ARBA" id="ARBA00022475"/>
    </source>
</evidence>
<dbReference type="InterPro" id="IPR050490">
    <property type="entry name" value="Bact_solute-bd_prot1"/>
</dbReference>
<evidence type="ECO:0000313" key="7">
    <source>
        <dbReference type="EMBL" id="MBS4201090.1"/>
    </source>
</evidence>
<gene>
    <name evidence="7" type="ORF">KHA93_15735</name>
</gene>
<dbReference type="PANTHER" id="PTHR43649:SF33">
    <property type="entry name" value="POLYGALACTURONAN_RHAMNOGALACTURONAN-BINDING PROTEIN YTCQ"/>
    <property type="match status" value="1"/>
</dbReference>
<dbReference type="PANTHER" id="PTHR43649">
    <property type="entry name" value="ARABINOSE-BINDING PROTEIN-RELATED"/>
    <property type="match status" value="1"/>
</dbReference>
<sequence length="431" mass="48773">MKMRRRFFLTMLLSLMMILSSACSSETGGKDAGSKKSDKKEITVWSFTNEGEYAVKKYMEQNPDVKVNFQHIPGDQYQTKLRSALQTGVNAPDVFATEYGFVRKFIDYPSLENLSDVSYNADDLIGQQYEYVQAIETDSEGQVKALGYQGTPGGIYYRRDLAKQYLGTDDPAEVSELISSWDKIFEIGKRVYDESGGKVHALSNWNAIGSVQSGNVTSAWVEDGKLVIDPERMKVLDLAAQAKDMNVLAMLENWSAGMWAAMQSGDVMFFPGPTWYLQYVIKENAPETSGNWGIAHGPGSFSGGGTFYSIYSKSENKELAWDFIKFYSFDHEFLEQLAREQAYFTSNREVNAKLAPELTDEFLAGQKYFEFFNIEGEKVHPVLRTEFDGDIDTIFSNNMESFVKGNIKTKEEFLEKFKAEVKHDFPDIVVD</sequence>
<organism evidence="7 8">
    <name type="scientific">Lederbergia citrisecunda</name>
    <dbReference type="NCBI Taxonomy" id="2833583"/>
    <lineage>
        <taxon>Bacteria</taxon>
        <taxon>Bacillati</taxon>
        <taxon>Bacillota</taxon>
        <taxon>Bacilli</taxon>
        <taxon>Bacillales</taxon>
        <taxon>Bacillaceae</taxon>
        <taxon>Lederbergia</taxon>
    </lineage>
</organism>
<dbReference type="Proteomes" id="UP000682713">
    <property type="component" value="Unassembled WGS sequence"/>
</dbReference>
<comment type="caution">
    <text evidence="7">The sequence shown here is derived from an EMBL/GenBank/DDBJ whole genome shotgun (WGS) entry which is preliminary data.</text>
</comment>
<dbReference type="Gene3D" id="3.40.190.10">
    <property type="entry name" value="Periplasmic binding protein-like II"/>
    <property type="match status" value="1"/>
</dbReference>
<keyword evidence="2 6" id="KW-0732">Signal</keyword>
<evidence type="ECO:0000256" key="6">
    <source>
        <dbReference type="SAM" id="SignalP"/>
    </source>
</evidence>
<accession>A0A942TMR4</accession>
<dbReference type="Pfam" id="PF13416">
    <property type="entry name" value="SBP_bac_8"/>
    <property type="match status" value="1"/>
</dbReference>
<feature type="signal peptide" evidence="6">
    <location>
        <begin position="1"/>
        <end position="24"/>
    </location>
</feature>
<keyword evidence="3" id="KW-0472">Membrane</keyword>
<keyword evidence="8" id="KW-1185">Reference proteome</keyword>
<keyword evidence="1" id="KW-1003">Cell membrane</keyword>
<keyword evidence="4" id="KW-0564">Palmitate</keyword>
<reference evidence="7 8" key="1">
    <citation type="submission" date="2021-05" db="EMBL/GenBank/DDBJ databases">
        <title>Novel Bacillus species.</title>
        <authorList>
            <person name="Liu G."/>
        </authorList>
    </citation>
    <scope>NUCLEOTIDE SEQUENCE [LARGE SCALE GENOMIC DNA]</scope>
    <source>
        <strain evidence="7 8">FJAT-49732</strain>
    </source>
</reference>
<dbReference type="InterPro" id="IPR006059">
    <property type="entry name" value="SBP"/>
</dbReference>
<dbReference type="AlphaFoldDB" id="A0A942TMR4"/>
<name>A0A942TMR4_9BACI</name>
<dbReference type="PROSITE" id="PS51257">
    <property type="entry name" value="PROKAR_LIPOPROTEIN"/>
    <property type="match status" value="1"/>
</dbReference>
<keyword evidence="5" id="KW-0449">Lipoprotein</keyword>
<evidence type="ECO:0000256" key="4">
    <source>
        <dbReference type="ARBA" id="ARBA00023139"/>
    </source>
</evidence>
<dbReference type="SUPFAM" id="SSF53850">
    <property type="entry name" value="Periplasmic binding protein-like II"/>
    <property type="match status" value="1"/>
</dbReference>
<evidence type="ECO:0000313" key="8">
    <source>
        <dbReference type="Proteomes" id="UP000682713"/>
    </source>
</evidence>